<dbReference type="Proteomes" id="UP001321047">
    <property type="component" value="Unassembled WGS sequence"/>
</dbReference>
<dbReference type="PANTHER" id="PTHR10293:SF16">
    <property type="entry name" value="GLUTAREDOXIN-RELATED PROTEIN 5, MITOCHONDRIAL"/>
    <property type="match status" value="1"/>
</dbReference>
<protein>
    <submittedName>
        <fullName evidence="5">Glutaredoxin</fullName>
    </submittedName>
</protein>
<keyword evidence="2" id="KW-0001">2Fe-2S</keyword>
<keyword evidence="2" id="KW-0408">Iron</keyword>
<evidence type="ECO:0000313" key="5">
    <source>
        <dbReference type="EMBL" id="MCU4752829.1"/>
    </source>
</evidence>
<keyword evidence="2" id="KW-0479">Metal-binding</keyword>
<dbReference type="GO" id="GO:0015036">
    <property type="term" value="F:disulfide oxidoreductase activity"/>
    <property type="evidence" value="ECO:0007669"/>
    <property type="project" value="InterPro"/>
</dbReference>
<evidence type="ECO:0000256" key="3">
    <source>
        <dbReference type="ARBA" id="ARBA00023284"/>
    </source>
</evidence>
<dbReference type="InterPro" id="IPR002109">
    <property type="entry name" value="Glutaredoxin"/>
</dbReference>
<dbReference type="Pfam" id="PF00462">
    <property type="entry name" value="Glutaredoxin"/>
    <property type="match status" value="1"/>
</dbReference>
<organism evidence="5 6">
    <name type="scientific">Natronosalvus hydrolyticus</name>
    <dbReference type="NCBI Taxonomy" id="2979988"/>
    <lineage>
        <taxon>Archaea</taxon>
        <taxon>Methanobacteriati</taxon>
        <taxon>Methanobacteriota</taxon>
        <taxon>Stenosarchaea group</taxon>
        <taxon>Halobacteria</taxon>
        <taxon>Halobacteriales</taxon>
        <taxon>Natrialbaceae</taxon>
        <taxon>Natronosalvus</taxon>
    </lineage>
</organism>
<feature type="domain" description="Glutaredoxin" evidence="4">
    <location>
        <begin position="27"/>
        <end position="92"/>
    </location>
</feature>
<dbReference type="Gene3D" id="3.40.30.10">
    <property type="entry name" value="Glutaredoxin"/>
    <property type="match status" value="1"/>
</dbReference>
<keyword evidence="2" id="KW-0411">Iron-sulfur</keyword>
<evidence type="ECO:0000259" key="4">
    <source>
        <dbReference type="Pfam" id="PF00462"/>
    </source>
</evidence>
<keyword evidence="3" id="KW-0676">Redox-active center</keyword>
<reference evidence="5 6" key="1">
    <citation type="submission" date="2022-09" db="EMBL/GenBank/DDBJ databases">
        <title>Enrichment on poylsaccharides allowed isolation of novel metabolic and taxonomic groups of Haloarchaea.</title>
        <authorList>
            <person name="Sorokin D.Y."/>
            <person name="Elcheninov A.G."/>
            <person name="Khizhniak T.V."/>
            <person name="Kolganova T.V."/>
            <person name="Kublanov I.V."/>
        </authorList>
    </citation>
    <scope>NUCLEOTIDE SEQUENCE [LARGE SCALE GENOMIC DNA]</scope>
    <source>
        <strain evidence="5 6">AArc-curdl1</strain>
    </source>
</reference>
<evidence type="ECO:0000313" key="6">
    <source>
        <dbReference type="Proteomes" id="UP001321047"/>
    </source>
</evidence>
<accession>A0AAP3E828</accession>
<dbReference type="PANTHER" id="PTHR10293">
    <property type="entry name" value="GLUTAREDOXIN FAMILY MEMBER"/>
    <property type="match status" value="1"/>
</dbReference>
<sequence>MTFQPNSSLEQSEVDEIVETTLEENEVVLFMKGTQLMPQCGYSQRALELIGSYREDFETVDVLESLPEFRTALDEQSGWETIPQTFVDGEFVGGSDILAELDERGDLESTLTVE</sequence>
<dbReference type="GO" id="GO:0051537">
    <property type="term" value="F:2 iron, 2 sulfur cluster binding"/>
    <property type="evidence" value="ECO:0007669"/>
    <property type="project" value="UniProtKB-KW"/>
</dbReference>
<dbReference type="EMBL" id="JAOPJZ010000010">
    <property type="protein sequence ID" value="MCU4752829.1"/>
    <property type="molecule type" value="Genomic_DNA"/>
</dbReference>
<dbReference type="PIRSF" id="PIRSF005894">
    <property type="entry name" value="Monothiol_GRX"/>
    <property type="match status" value="1"/>
</dbReference>
<dbReference type="InterPro" id="IPR014434">
    <property type="entry name" value="Monothiol_GRX"/>
</dbReference>
<keyword evidence="6" id="KW-1185">Reference proteome</keyword>
<proteinExistence type="inferred from homology"/>
<comment type="caution">
    <text evidence="5">The sequence shown here is derived from an EMBL/GenBank/DDBJ whole genome shotgun (WGS) entry which is preliminary data.</text>
</comment>
<dbReference type="PROSITE" id="PS51354">
    <property type="entry name" value="GLUTAREDOXIN_2"/>
    <property type="match status" value="1"/>
</dbReference>
<gene>
    <name evidence="5" type="ORF">OB919_12725</name>
</gene>
<dbReference type="InterPro" id="IPR004480">
    <property type="entry name" value="Monothiol_GRX-rel"/>
</dbReference>
<dbReference type="RefSeq" id="WP_342809158.1">
    <property type="nucleotide sequence ID" value="NZ_JAOPJZ010000010.1"/>
</dbReference>
<dbReference type="AlphaFoldDB" id="A0AAP3E828"/>
<dbReference type="SUPFAM" id="SSF52833">
    <property type="entry name" value="Thioredoxin-like"/>
    <property type="match status" value="1"/>
</dbReference>
<evidence type="ECO:0000256" key="1">
    <source>
        <dbReference type="ARBA" id="ARBA00009630"/>
    </source>
</evidence>
<comment type="similarity">
    <text evidence="1">Belongs to the glutaredoxin family. Monothiol subfamily.</text>
</comment>
<evidence type="ECO:0000256" key="2">
    <source>
        <dbReference type="ARBA" id="ARBA00022714"/>
    </source>
</evidence>
<name>A0AAP3E828_9EURY</name>
<dbReference type="InterPro" id="IPR036249">
    <property type="entry name" value="Thioredoxin-like_sf"/>
</dbReference>